<dbReference type="AlphaFoldDB" id="A0A371X902"/>
<protein>
    <submittedName>
        <fullName evidence="1">Uncharacterized protein</fullName>
    </submittedName>
</protein>
<accession>A0A371X902</accession>
<sequence>MHWSLAVFTAIKRLKEPITLSPSDGCKAMLNIIADSTDLTTLTSVLDEYCTQHRVFEIGDRDECARRILALFSLGVTSRHALLERMNRVVV</sequence>
<reference evidence="2" key="1">
    <citation type="submission" date="2018-08" db="EMBL/GenBank/DDBJ databases">
        <authorList>
            <person name="Im W.T."/>
        </authorList>
    </citation>
    <scope>NUCLEOTIDE SEQUENCE [LARGE SCALE GENOMIC DNA]</scope>
    <source>
        <strain evidence="2">LA-28</strain>
    </source>
</reference>
<dbReference type="EMBL" id="QURN01000014">
    <property type="protein sequence ID" value="RFC65706.1"/>
    <property type="molecule type" value="Genomic_DNA"/>
</dbReference>
<proteinExistence type="predicted"/>
<name>A0A371X902_9HYPH</name>
<evidence type="ECO:0000313" key="2">
    <source>
        <dbReference type="Proteomes" id="UP000262379"/>
    </source>
</evidence>
<dbReference type="Proteomes" id="UP000262379">
    <property type="component" value="Unassembled WGS sequence"/>
</dbReference>
<organism evidence="1 2">
    <name type="scientific">Mesorhizobium denitrificans</name>
    <dbReference type="NCBI Taxonomy" id="2294114"/>
    <lineage>
        <taxon>Bacteria</taxon>
        <taxon>Pseudomonadati</taxon>
        <taxon>Pseudomonadota</taxon>
        <taxon>Alphaproteobacteria</taxon>
        <taxon>Hyphomicrobiales</taxon>
        <taxon>Phyllobacteriaceae</taxon>
        <taxon>Mesorhizobium</taxon>
    </lineage>
</organism>
<evidence type="ECO:0000313" key="1">
    <source>
        <dbReference type="EMBL" id="RFC65706.1"/>
    </source>
</evidence>
<keyword evidence="2" id="KW-1185">Reference proteome</keyword>
<gene>
    <name evidence="1" type="ORF">DY251_16840</name>
</gene>
<comment type="caution">
    <text evidence="1">The sequence shown here is derived from an EMBL/GenBank/DDBJ whole genome shotgun (WGS) entry which is preliminary data.</text>
</comment>